<name>A0A7D4QHT0_9SPHI</name>
<dbReference type="RefSeq" id="WP_173413351.1">
    <property type="nucleotide sequence ID" value="NZ_CP054139.1"/>
</dbReference>
<organism evidence="6 7">
    <name type="scientific">Mucilaginibacter mali</name>
    <dbReference type="NCBI Taxonomy" id="2740462"/>
    <lineage>
        <taxon>Bacteria</taxon>
        <taxon>Pseudomonadati</taxon>
        <taxon>Bacteroidota</taxon>
        <taxon>Sphingobacteriia</taxon>
        <taxon>Sphingobacteriales</taxon>
        <taxon>Sphingobacteriaceae</taxon>
        <taxon>Mucilaginibacter</taxon>
    </lineage>
</organism>
<comment type="subcellular location">
    <subcellularLocation>
        <location evidence="1">Cell outer membrane</location>
    </subcellularLocation>
</comment>
<dbReference type="Gene3D" id="2.60.40.1120">
    <property type="entry name" value="Carboxypeptidase-like, regulatory domain"/>
    <property type="match status" value="1"/>
</dbReference>
<feature type="signal peptide" evidence="4">
    <location>
        <begin position="1"/>
        <end position="21"/>
    </location>
</feature>
<evidence type="ECO:0000256" key="4">
    <source>
        <dbReference type="SAM" id="SignalP"/>
    </source>
</evidence>
<protein>
    <submittedName>
        <fullName evidence="6">Outer membrane beta-barrel protein</fullName>
    </submittedName>
</protein>
<gene>
    <name evidence="6" type="ORF">HQ865_02385</name>
</gene>
<evidence type="ECO:0000256" key="3">
    <source>
        <dbReference type="ARBA" id="ARBA00023237"/>
    </source>
</evidence>
<dbReference type="Gene3D" id="2.40.170.20">
    <property type="entry name" value="TonB-dependent receptor, beta-barrel domain"/>
    <property type="match status" value="1"/>
</dbReference>
<dbReference type="Pfam" id="PF14905">
    <property type="entry name" value="OMP_b-brl_3"/>
    <property type="match status" value="1"/>
</dbReference>
<dbReference type="KEGG" id="mmab:HQ865_02385"/>
<dbReference type="Pfam" id="PF13620">
    <property type="entry name" value="CarboxypepD_reg"/>
    <property type="match status" value="1"/>
</dbReference>
<dbReference type="PANTHER" id="PTHR40980:SF4">
    <property type="entry name" value="TONB-DEPENDENT RECEPTOR-LIKE BETA-BARREL DOMAIN-CONTAINING PROTEIN"/>
    <property type="match status" value="1"/>
</dbReference>
<reference evidence="6 7" key="1">
    <citation type="submission" date="2020-05" db="EMBL/GenBank/DDBJ databases">
        <title>Mucilaginibacter mali sp. nov.</title>
        <authorList>
            <person name="Kim H.S."/>
            <person name="Lee K.C."/>
            <person name="Suh M.K."/>
            <person name="Kim J.-S."/>
            <person name="Han K.-I."/>
            <person name="Eom M.K."/>
            <person name="Shin Y.K."/>
            <person name="Lee J.-S."/>
        </authorList>
    </citation>
    <scope>NUCLEOTIDE SEQUENCE [LARGE SCALE GENOMIC DNA]</scope>
    <source>
        <strain evidence="6 7">G2-14</strain>
    </source>
</reference>
<keyword evidence="4" id="KW-0732">Signal</keyword>
<evidence type="ECO:0000259" key="5">
    <source>
        <dbReference type="Pfam" id="PF14905"/>
    </source>
</evidence>
<dbReference type="PANTHER" id="PTHR40980">
    <property type="entry name" value="PLUG DOMAIN-CONTAINING PROTEIN"/>
    <property type="match status" value="1"/>
</dbReference>
<dbReference type="InterPro" id="IPR037066">
    <property type="entry name" value="Plug_dom_sf"/>
</dbReference>
<sequence>MKNIYLLIVFIAVLAVNKAVGQSVPTGARISGKLVDANTGEVIDFATVALYKVGNDNMFKGTSSNDGGVFNLFSVPFGQYSLRISFVGYEKQSIDRIELDATHMVFNVGTVKLKPSGNALSEVVISDKKPQVEYGADQITYNVSESLQAEGAVATDILKNVPMVNVDINGNATIAGKRNTRIFIDGKPSDYMTANITDLLNVLPSDAIDKIEVMTNPPVKYSADGEGIINIVLKKGFKVGLNGTFAITGGSLGNYNINSYASYRTKTLSINSSYAFGESQNIGNSYSLRKNFFPDTLFYRNNYSGRDGNNFGHNFRTGANWDIDSTQNIRISTNLNFNRAGNLSYTDYHYLDNLAVESNLNKQNNSNHSNSFNYVMNADYTWKMSKSGEQLEASAMYSANSSGNNRFLARDYLDGNGLPISSKSPLEQTYDIDGANHGFEFKLDYDKPLKKPKNSISLGMDANLRTNDNDQEVNNYNFITKQYLTNTGLTNRFVFNSNIYSAYASLNLHTTNNWSFRIGGRGELTDMGFTLSSLAQKFNIKPYVNLFPNLSASRMFKEKYTVGLSYSERIARPREFALNPQIETQDSTNISFGNPNLHPSHTQQLDLSFGMFQKMWSIYPRLGYSSTSSIIERLTTVSPTGVSQSTYDNLASSQYYTVNVYGNYRPTKKITLNGGGTVGKVVYETTSVNAVSRNGYSINGRVGMTMDLPQRLAFEGNMSYYSNSSAQGRNAGSVSTSFGMRKVFMKNKLKLRMMAVNPFSNSNSITYTDGINFTRESFNSTRTRNFSMTISYNFTKVGRNTLEKNRKKDEPVPNIQP</sequence>
<accession>A0A7D4QHT0</accession>
<evidence type="ECO:0000256" key="1">
    <source>
        <dbReference type="ARBA" id="ARBA00004442"/>
    </source>
</evidence>
<evidence type="ECO:0000313" key="7">
    <source>
        <dbReference type="Proteomes" id="UP000505355"/>
    </source>
</evidence>
<dbReference type="EMBL" id="CP054139">
    <property type="protein sequence ID" value="QKJ28650.1"/>
    <property type="molecule type" value="Genomic_DNA"/>
</dbReference>
<evidence type="ECO:0000256" key="2">
    <source>
        <dbReference type="ARBA" id="ARBA00023136"/>
    </source>
</evidence>
<dbReference type="InterPro" id="IPR041700">
    <property type="entry name" value="OMP_b-brl_3"/>
</dbReference>
<evidence type="ECO:0000313" key="6">
    <source>
        <dbReference type="EMBL" id="QKJ28650.1"/>
    </source>
</evidence>
<keyword evidence="2" id="KW-0472">Membrane</keyword>
<dbReference type="SUPFAM" id="SSF56935">
    <property type="entry name" value="Porins"/>
    <property type="match status" value="1"/>
</dbReference>
<dbReference type="InterPro" id="IPR008969">
    <property type="entry name" value="CarboxyPept-like_regulatory"/>
</dbReference>
<dbReference type="InterPro" id="IPR036942">
    <property type="entry name" value="Beta-barrel_TonB_sf"/>
</dbReference>
<dbReference type="Proteomes" id="UP000505355">
    <property type="component" value="Chromosome"/>
</dbReference>
<dbReference type="SUPFAM" id="SSF49464">
    <property type="entry name" value="Carboxypeptidase regulatory domain-like"/>
    <property type="match status" value="1"/>
</dbReference>
<dbReference type="AlphaFoldDB" id="A0A7D4QHT0"/>
<feature type="chain" id="PRO_5028857465" evidence="4">
    <location>
        <begin position="22"/>
        <end position="817"/>
    </location>
</feature>
<dbReference type="GO" id="GO:0009279">
    <property type="term" value="C:cell outer membrane"/>
    <property type="evidence" value="ECO:0007669"/>
    <property type="project" value="UniProtKB-SubCell"/>
</dbReference>
<dbReference type="Gene3D" id="2.170.130.10">
    <property type="entry name" value="TonB-dependent receptor, plug domain"/>
    <property type="match status" value="1"/>
</dbReference>
<feature type="domain" description="Outer membrane protein beta-barrel" evidence="5">
    <location>
        <begin position="382"/>
        <end position="792"/>
    </location>
</feature>
<proteinExistence type="predicted"/>
<keyword evidence="7" id="KW-1185">Reference proteome</keyword>
<keyword evidence="3" id="KW-0998">Cell outer membrane</keyword>